<reference evidence="2 3" key="1">
    <citation type="submission" date="2019-04" db="EMBL/GenBank/DDBJ databases">
        <title>Saccharibacteria TM7 genomes.</title>
        <authorList>
            <person name="Bor B."/>
            <person name="He X."/>
            <person name="Chen T."/>
            <person name="Dewhirst F.E."/>
        </authorList>
    </citation>
    <scope>NUCLEOTIDE SEQUENCE [LARGE SCALE GENOMIC DNA]</scope>
    <source>
        <strain evidence="2 3">BB001</strain>
    </source>
</reference>
<evidence type="ECO:0008006" key="4">
    <source>
        <dbReference type="Google" id="ProtNLM"/>
    </source>
</evidence>
<evidence type="ECO:0000256" key="1">
    <source>
        <dbReference type="SAM" id="Phobius"/>
    </source>
</evidence>
<dbReference type="RefSeq" id="WP_138079055.1">
    <property type="nucleotide sequence ID" value="NZ_CP040004.1"/>
</dbReference>
<dbReference type="EMBL" id="CP040004">
    <property type="protein sequence ID" value="QCT42269.1"/>
    <property type="molecule type" value="Genomic_DNA"/>
</dbReference>
<evidence type="ECO:0000313" key="2">
    <source>
        <dbReference type="EMBL" id="QCT42269.1"/>
    </source>
</evidence>
<dbReference type="KEGG" id="nft:FBF37_02175"/>
<evidence type="ECO:0000313" key="3">
    <source>
        <dbReference type="Proteomes" id="UP000310639"/>
    </source>
</evidence>
<sequence length="218" mass="24950">MRKVSYVKKFWFYPIISAFLSFSYLVYMDGFVSVKDLVQEKTGQTSWQRPKQWKRINNLSYETDDYVYAGFGDKKLKDNKSESLVYLSQSREPVAPANASTQIYNRLRRSLMTEQHIRKTLEQTLKNSTTIECTTDPSSTQVIDHKEYGNTVGIAYITVSCEVGRAKFVTKARLTVGKNDGLARFIAISTDGNVWEKNAQAFEAMLNNVSEVGDERYV</sequence>
<keyword evidence="1" id="KW-1133">Transmembrane helix</keyword>
<dbReference type="Proteomes" id="UP000310639">
    <property type="component" value="Chromosome"/>
</dbReference>
<dbReference type="AlphaFoldDB" id="A0A4P9A3A6"/>
<feature type="transmembrane region" description="Helical" evidence="1">
    <location>
        <begin position="12"/>
        <end position="32"/>
    </location>
</feature>
<keyword evidence="3" id="KW-1185">Reference proteome</keyword>
<keyword evidence="1" id="KW-0472">Membrane</keyword>
<keyword evidence="1" id="KW-0812">Transmembrane</keyword>
<organism evidence="2 3">
    <name type="scientific">Candidatus Nanosynbacter featherlites</name>
    <dbReference type="NCBI Taxonomy" id="2572088"/>
    <lineage>
        <taxon>Bacteria</taxon>
        <taxon>Candidatus Saccharimonadota</taxon>
        <taxon>Candidatus Saccharimonadia</taxon>
        <taxon>Candidatus Nanosynbacterales</taxon>
        <taxon>Candidatus Nanosynbacteraceae</taxon>
        <taxon>Candidatus Nanosynbacter</taxon>
    </lineage>
</organism>
<protein>
    <recommendedName>
        <fullName evidence="4">PsbP C-terminal domain-containing protein</fullName>
    </recommendedName>
</protein>
<gene>
    <name evidence="2" type="ORF">FBF37_02175</name>
</gene>
<accession>A0A4P9A3A6</accession>
<name>A0A4P9A3A6_9BACT</name>
<proteinExistence type="predicted"/>